<sequence>MPYIHAALITGVFALVAAVTGTVVTYRLALRAERKRLHTESPQIVVIPVRSRWWRWSEGRSHSHTALGLSRSWSGRENPGLGFE</sequence>
<keyword evidence="1" id="KW-0472">Membrane</keyword>
<keyword evidence="1" id="KW-1133">Transmembrane helix</keyword>
<comment type="caution">
    <text evidence="2">The sequence shown here is derived from an EMBL/GenBank/DDBJ whole genome shotgun (WGS) entry which is preliminary data.</text>
</comment>
<dbReference type="Proteomes" id="UP000373149">
    <property type="component" value="Unassembled WGS sequence"/>
</dbReference>
<evidence type="ECO:0000313" key="2">
    <source>
        <dbReference type="EMBL" id="MPY54950.1"/>
    </source>
</evidence>
<feature type="transmembrane region" description="Helical" evidence="1">
    <location>
        <begin position="6"/>
        <end position="29"/>
    </location>
</feature>
<keyword evidence="3" id="KW-1185">Reference proteome</keyword>
<dbReference type="AlphaFoldDB" id="A0A5N8X671"/>
<protein>
    <submittedName>
        <fullName evidence="2">Uncharacterized protein</fullName>
    </submittedName>
</protein>
<dbReference type="RefSeq" id="WP_152869907.1">
    <property type="nucleotide sequence ID" value="NZ_VMNX01000343.1"/>
</dbReference>
<dbReference type="EMBL" id="VMNX01000343">
    <property type="protein sequence ID" value="MPY54950.1"/>
    <property type="molecule type" value="Genomic_DNA"/>
</dbReference>
<proteinExistence type="predicted"/>
<gene>
    <name evidence="2" type="ORF">FPZ41_42945</name>
</gene>
<accession>A0A5N8X671</accession>
<keyword evidence="1" id="KW-0812">Transmembrane</keyword>
<evidence type="ECO:0000256" key="1">
    <source>
        <dbReference type="SAM" id="Phobius"/>
    </source>
</evidence>
<name>A0A5N8X671_9ACTN</name>
<organism evidence="2 3">
    <name type="scientific">Streptomyces acidicola</name>
    <dbReference type="NCBI Taxonomy" id="2596892"/>
    <lineage>
        <taxon>Bacteria</taxon>
        <taxon>Bacillati</taxon>
        <taxon>Actinomycetota</taxon>
        <taxon>Actinomycetes</taxon>
        <taxon>Kitasatosporales</taxon>
        <taxon>Streptomycetaceae</taxon>
        <taxon>Streptomyces</taxon>
    </lineage>
</organism>
<evidence type="ECO:0000313" key="3">
    <source>
        <dbReference type="Proteomes" id="UP000373149"/>
    </source>
</evidence>
<reference evidence="2 3" key="1">
    <citation type="submission" date="2019-09" db="EMBL/GenBank/DDBJ databases">
        <authorList>
            <person name="Duangmal K."/>
            <person name="Teo W.F.A."/>
            <person name="Lipun K."/>
        </authorList>
    </citation>
    <scope>NUCLEOTIDE SEQUENCE [LARGE SCALE GENOMIC DNA]</scope>
    <source>
        <strain evidence="2 3">K1PN6</strain>
    </source>
</reference>